<feature type="signal peptide" evidence="1">
    <location>
        <begin position="1"/>
        <end position="27"/>
    </location>
</feature>
<dbReference type="Proteomes" id="UP000604737">
    <property type="component" value="Unassembled WGS sequence"/>
</dbReference>
<keyword evidence="1" id="KW-0732">Signal</keyword>
<organism evidence="2 3">
    <name type="scientific">Jeongeupia chitinilytica</name>
    <dbReference type="NCBI Taxonomy" id="1041641"/>
    <lineage>
        <taxon>Bacteria</taxon>
        <taxon>Pseudomonadati</taxon>
        <taxon>Pseudomonadota</taxon>
        <taxon>Betaproteobacteria</taxon>
        <taxon>Neisseriales</taxon>
        <taxon>Chitinibacteraceae</taxon>
        <taxon>Jeongeupia</taxon>
    </lineage>
</organism>
<sequence length="274" mass="30127">MIRPALNRRGTLAFLMLAALGLAPVYATPYAGETVAVPHALPLGQHLPDDAIAAASVAATGCRRVSLNGYPTPPCLYAYTADQSLYMWFNPGQTSEHRLAITSWYGENRLGPLRLFADRAAQLSLTTTGVRGTGVQQRLWLVFDANAGQCRPLLLETLSAHQWVMADADYELHVLPHLHPGRIPRIEIGYQLHRVPVDGKRRSVINRWRDTLVWTPSQQRFALASRHGHPYLPATAEIDATRARIGPLSCDDFGVNGKAWEATPIMGVLDGLLP</sequence>
<dbReference type="EMBL" id="BMYO01000008">
    <property type="protein sequence ID" value="GHD66512.1"/>
    <property type="molecule type" value="Genomic_DNA"/>
</dbReference>
<accession>A0ABQ3H469</accession>
<keyword evidence="3" id="KW-1185">Reference proteome</keyword>
<proteinExistence type="predicted"/>
<protein>
    <submittedName>
        <fullName evidence="2">Uncharacterized protein</fullName>
    </submittedName>
</protein>
<evidence type="ECO:0000256" key="1">
    <source>
        <dbReference type="SAM" id="SignalP"/>
    </source>
</evidence>
<evidence type="ECO:0000313" key="3">
    <source>
        <dbReference type="Proteomes" id="UP000604737"/>
    </source>
</evidence>
<feature type="chain" id="PRO_5045908127" evidence="1">
    <location>
        <begin position="28"/>
        <end position="274"/>
    </location>
</feature>
<gene>
    <name evidence="2" type="ORF">GCM10007350_28840</name>
</gene>
<name>A0ABQ3H469_9NEIS</name>
<evidence type="ECO:0000313" key="2">
    <source>
        <dbReference type="EMBL" id="GHD66512.1"/>
    </source>
</evidence>
<comment type="caution">
    <text evidence="2">The sequence shown here is derived from an EMBL/GenBank/DDBJ whole genome shotgun (WGS) entry which is preliminary data.</text>
</comment>
<reference evidence="3" key="1">
    <citation type="journal article" date="2019" name="Int. J. Syst. Evol. Microbiol.">
        <title>The Global Catalogue of Microorganisms (GCM) 10K type strain sequencing project: providing services to taxonomists for standard genome sequencing and annotation.</title>
        <authorList>
            <consortium name="The Broad Institute Genomics Platform"/>
            <consortium name="The Broad Institute Genome Sequencing Center for Infectious Disease"/>
            <person name="Wu L."/>
            <person name="Ma J."/>
        </authorList>
    </citation>
    <scope>NUCLEOTIDE SEQUENCE [LARGE SCALE GENOMIC DNA]</scope>
    <source>
        <strain evidence="3">KCTC 23701</strain>
    </source>
</reference>